<evidence type="ECO:0000313" key="2">
    <source>
        <dbReference type="Proteomes" id="UP000502823"/>
    </source>
</evidence>
<reference evidence="2" key="1">
    <citation type="submission" date="2020-01" db="EMBL/GenBank/DDBJ databases">
        <title>Draft genome sequence of the Termite Coptotermes fromosanus.</title>
        <authorList>
            <person name="Itakura S."/>
            <person name="Yosikawa Y."/>
            <person name="Umezawa K."/>
        </authorList>
    </citation>
    <scope>NUCLEOTIDE SEQUENCE [LARGE SCALE GENOMIC DNA]</scope>
</reference>
<accession>A0A6L2Q9D9</accession>
<dbReference type="InterPro" id="IPR036397">
    <property type="entry name" value="RNaseH_sf"/>
</dbReference>
<sequence>MILPAVSPNRQTAAVYHRFLFNDLPVFFEDVPHQQRQHMWFMHDGAPTHFLRIVRQHLTQSTGGQRIGRRGPVNWPAQSPDLVVSVLGCGNT</sequence>
<organism evidence="1 2">
    <name type="scientific">Coptotermes formosanus</name>
    <name type="common">Formosan subterranean termite</name>
    <dbReference type="NCBI Taxonomy" id="36987"/>
    <lineage>
        <taxon>Eukaryota</taxon>
        <taxon>Metazoa</taxon>
        <taxon>Ecdysozoa</taxon>
        <taxon>Arthropoda</taxon>
        <taxon>Hexapoda</taxon>
        <taxon>Insecta</taxon>
        <taxon>Pterygota</taxon>
        <taxon>Neoptera</taxon>
        <taxon>Polyneoptera</taxon>
        <taxon>Dictyoptera</taxon>
        <taxon>Blattodea</taxon>
        <taxon>Blattoidea</taxon>
        <taxon>Termitoidae</taxon>
        <taxon>Rhinotermitidae</taxon>
        <taxon>Coptotermes</taxon>
    </lineage>
</organism>
<evidence type="ECO:0000313" key="1">
    <source>
        <dbReference type="EMBL" id="GFG40192.1"/>
    </source>
</evidence>
<keyword evidence="2" id="KW-1185">Reference proteome</keyword>
<dbReference type="Gene3D" id="3.30.420.10">
    <property type="entry name" value="Ribonuclease H-like superfamily/Ribonuclease H"/>
    <property type="match status" value="1"/>
</dbReference>
<dbReference type="InParanoid" id="A0A6L2Q9D9"/>
<dbReference type="GO" id="GO:0003676">
    <property type="term" value="F:nucleic acid binding"/>
    <property type="evidence" value="ECO:0007669"/>
    <property type="project" value="InterPro"/>
</dbReference>
<dbReference type="PANTHER" id="PTHR47326:SF1">
    <property type="entry name" value="HTH PSQ-TYPE DOMAIN-CONTAINING PROTEIN"/>
    <property type="match status" value="1"/>
</dbReference>
<dbReference type="Proteomes" id="UP000502823">
    <property type="component" value="Unassembled WGS sequence"/>
</dbReference>
<comment type="caution">
    <text evidence="1">The sequence shown here is derived from an EMBL/GenBank/DDBJ whole genome shotgun (WGS) entry which is preliminary data.</text>
</comment>
<gene>
    <name evidence="1" type="ORF">Cfor_09780</name>
</gene>
<evidence type="ECO:0008006" key="3">
    <source>
        <dbReference type="Google" id="ProtNLM"/>
    </source>
</evidence>
<name>A0A6L2Q9D9_COPFO</name>
<dbReference type="PANTHER" id="PTHR47326">
    <property type="entry name" value="TRANSPOSABLE ELEMENT TC3 TRANSPOSASE-LIKE PROTEIN"/>
    <property type="match status" value="1"/>
</dbReference>
<dbReference type="AlphaFoldDB" id="A0A6L2Q9D9"/>
<proteinExistence type="predicted"/>
<dbReference type="EMBL" id="BLKM01001619">
    <property type="protein sequence ID" value="GFG40192.1"/>
    <property type="molecule type" value="Genomic_DNA"/>
</dbReference>
<protein>
    <recommendedName>
        <fullName evidence="3">Tc1-like transposase DDE domain-containing protein</fullName>
    </recommendedName>
</protein>
<dbReference type="OrthoDB" id="6761114at2759"/>